<dbReference type="InterPro" id="IPR035952">
    <property type="entry name" value="Rhomboid-like_sf"/>
</dbReference>
<feature type="transmembrane region" description="Helical" evidence="6">
    <location>
        <begin position="131"/>
        <end position="151"/>
    </location>
</feature>
<feature type="transmembrane region" description="Helical" evidence="6">
    <location>
        <begin position="103"/>
        <end position="125"/>
    </location>
</feature>
<reference evidence="7 8" key="1">
    <citation type="submission" date="2021-02" db="EMBL/GenBank/DDBJ databases">
        <title>Variation within the Batrachochytrium salamandrivorans European outbreak.</title>
        <authorList>
            <person name="Kelly M."/>
            <person name="Pasmans F."/>
            <person name="Shea T.P."/>
            <person name="Munoz J.F."/>
            <person name="Carranza S."/>
            <person name="Cuomo C.A."/>
            <person name="Martel A."/>
        </authorList>
    </citation>
    <scope>NUCLEOTIDE SEQUENCE [LARGE SCALE GENOMIC DNA]</scope>
    <source>
        <strain evidence="7 8">AMFP18/2</strain>
    </source>
</reference>
<name>A0ABQ8FM21_9FUNG</name>
<dbReference type="InterPro" id="IPR013861">
    <property type="entry name" value="TMEM115/Pdh1/Rbl19"/>
</dbReference>
<sequence>MRFPSLLSFPRLTKALALLTVVLSGIMVVLPPVDTSITSPDALDGVKPLLAVVQGYVLFRPWTLLTAGFTESRLGFLIINVPSLLFMGRYFENHWGAREFAKYTLVVTISTYLATTLALYATYIAYMDTKYLFGVQANGLGGLLCGFVVAFKQAVPEHNISLYHIISIRAKHLPSIIFLVHFFLYALGMIHVSFYIEIFGMIASWVYIRYYKVQDGIRGDRSETFSFASFFPDALHPVLKPLSTYTYRFMVKYRLLPPLPAKSIIGDVPPPPPRAPPGSEKADAERRRALALRTLDQRLQDQKSTPETTELLQMESMTPQEKETPILLLPQTEKHESSDKTQSPRTE</sequence>
<evidence type="ECO:0000313" key="7">
    <source>
        <dbReference type="EMBL" id="KAH6599188.1"/>
    </source>
</evidence>
<dbReference type="Pfam" id="PF08551">
    <property type="entry name" value="DUF1751"/>
    <property type="match status" value="1"/>
</dbReference>
<dbReference type="Proteomes" id="UP001648503">
    <property type="component" value="Unassembled WGS sequence"/>
</dbReference>
<organism evidence="7 8">
    <name type="scientific">Batrachochytrium salamandrivorans</name>
    <dbReference type="NCBI Taxonomy" id="1357716"/>
    <lineage>
        <taxon>Eukaryota</taxon>
        <taxon>Fungi</taxon>
        <taxon>Fungi incertae sedis</taxon>
        <taxon>Chytridiomycota</taxon>
        <taxon>Chytridiomycota incertae sedis</taxon>
        <taxon>Chytridiomycetes</taxon>
        <taxon>Rhizophydiales</taxon>
        <taxon>Rhizophydiales incertae sedis</taxon>
        <taxon>Batrachochytrium</taxon>
    </lineage>
</organism>
<proteinExistence type="predicted"/>
<evidence type="ECO:0000256" key="2">
    <source>
        <dbReference type="ARBA" id="ARBA00022692"/>
    </source>
</evidence>
<dbReference type="SMART" id="SM01160">
    <property type="entry name" value="DUF1751"/>
    <property type="match status" value="1"/>
</dbReference>
<dbReference type="Gene3D" id="1.20.1540.10">
    <property type="entry name" value="Rhomboid-like"/>
    <property type="match status" value="1"/>
</dbReference>
<evidence type="ECO:0000313" key="8">
    <source>
        <dbReference type="Proteomes" id="UP001648503"/>
    </source>
</evidence>
<evidence type="ECO:0000256" key="5">
    <source>
        <dbReference type="SAM" id="MobiDB-lite"/>
    </source>
</evidence>
<evidence type="ECO:0000256" key="3">
    <source>
        <dbReference type="ARBA" id="ARBA00022989"/>
    </source>
</evidence>
<protein>
    <recommendedName>
        <fullName evidence="9">Peptidase S54 rhomboid domain-containing protein</fullName>
    </recommendedName>
</protein>
<accession>A0ABQ8FM21</accession>
<keyword evidence="3 6" id="KW-1133">Transmembrane helix</keyword>
<keyword evidence="4 6" id="KW-0472">Membrane</keyword>
<comment type="caution">
    <text evidence="7">The sequence shown here is derived from an EMBL/GenBank/DDBJ whole genome shotgun (WGS) entry which is preliminary data.</text>
</comment>
<gene>
    <name evidence="7" type="ORF">BASA50_003216</name>
</gene>
<dbReference type="PANTHER" id="PTHR13377">
    <property type="entry name" value="PLACENTAL PROTEIN 6"/>
    <property type="match status" value="1"/>
</dbReference>
<evidence type="ECO:0000256" key="1">
    <source>
        <dbReference type="ARBA" id="ARBA00004141"/>
    </source>
</evidence>
<evidence type="ECO:0008006" key="9">
    <source>
        <dbReference type="Google" id="ProtNLM"/>
    </source>
</evidence>
<comment type="subcellular location">
    <subcellularLocation>
        <location evidence="1">Membrane</location>
        <topology evidence="1">Multi-pass membrane protein</topology>
    </subcellularLocation>
</comment>
<keyword evidence="8" id="KW-1185">Reference proteome</keyword>
<evidence type="ECO:0000256" key="6">
    <source>
        <dbReference type="SAM" id="Phobius"/>
    </source>
</evidence>
<feature type="region of interest" description="Disordered" evidence="5">
    <location>
        <begin position="264"/>
        <end position="347"/>
    </location>
</feature>
<feature type="transmembrane region" description="Helical" evidence="6">
    <location>
        <begin position="172"/>
        <end position="188"/>
    </location>
</feature>
<keyword evidence="2 6" id="KW-0812">Transmembrane</keyword>
<evidence type="ECO:0000256" key="4">
    <source>
        <dbReference type="ARBA" id="ARBA00023136"/>
    </source>
</evidence>
<feature type="compositionally biased region" description="Polar residues" evidence="5">
    <location>
        <begin position="303"/>
        <end position="319"/>
    </location>
</feature>
<dbReference type="EMBL" id="JAFCIX010000076">
    <property type="protein sequence ID" value="KAH6599188.1"/>
    <property type="molecule type" value="Genomic_DNA"/>
</dbReference>
<dbReference type="PANTHER" id="PTHR13377:SF3">
    <property type="entry name" value="TRANSMEMBRANE PROTEIN 115"/>
    <property type="match status" value="1"/>
</dbReference>
<dbReference type="SUPFAM" id="SSF144091">
    <property type="entry name" value="Rhomboid-like"/>
    <property type="match status" value="1"/>
</dbReference>